<dbReference type="CDD" id="cd03258">
    <property type="entry name" value="ABC_MetN_methionine_transporter"/>
    <property type="match status" value="1"/>
</dbReference>
<comment type="function">
    <text evidence="1">Part of the ABC transporter FtsEX involved in cellular division. Important for assembly or stability of the septal ring.</text>
</comment>
<dbReference type="InterPro" id="IPR003593">
    <property type="entry name" value="AAA+_ATPase"/>
</dbReference>
<evidence type="ECO:0000313" key="13">
    <source>
        <dbReference type="Proteomes" id="UP000631694"/>
    </source>
</evidence>
<dbReference type="PANTHER" id="PTHR43166">
    <property type="entry name" value="AMINO ACID IMPORT ATP-BINDING PROTEIN"/>
    <property type="match status" value="1"/>
</dbReference>
<dbReference type="InterPro" id="IPR017871">
    <property type="entry name" value="ABC_transporter-like_CS"/>
</dbReference>
<dbReference type="InterPro" id="IPR045865">
    <property type="entry name" value="ACT-like_dom_sf"/>
</dbReference>
<dbReference type="Proteomes" id="UP000631694">
    <property type="component" value="Unassembled WGS sequence"/>
</dbReference>
<dbReference type="Pfam" id="PF00005">
    <property type="entry name" value="ABC_tran"/>
    <property type="match status" value="1"/>
</dbReference>
<dbReference type="InterPro" id="IPR041701">
    <property type="entry name" value="MetN_ABC"/>
</dbReference>
<evidence type="ECO:0000256" key="8">
    <source>
        <dbReference type="ARBA" id="ARBA00022967"/>
    </source>
</evidence>
<evidence type="ECO:0000256" key="7">
    <source>
        <dbReference type="ARBA" id="ARBA00022840"/>
    </source>
</evidence>
<dbReference type="EMBL" id="JADZLT010000052">
    <property type="protein sequence ID" value="MBH0238923.1"/>
    <property type="molecule type" value="Genomic_DNA"/>
</dbReference>
<keyword evidence="7 12" id="KW-0067">ATP-binding</keyword>
<proteinExistence type="inferred from homology"/>
<sequence length="362" mass="38518">MTVNYAPPHFVEEADTRPVQVVFEGVGKVYRPRGGQEVHALADVGFDVREGEVFGIIGRSGAGKSSLIRLVNGLERPTAGRVRVEGADVAALGEGDLTALRRRIGMIFQGFNLLASSTVEDNVALPLRLAGIGRREARRRAAEALELVGLSDKARAYPGRLSGGQKQRAGIARALVQKPKLLLSDEATSALDPETTRSILALLRDINAKLGLTIILITHEMEVIRDIADRVAVIEGGRIVEIGPIWRVFGNPQHGVTRSLLDHGAPALPPGIAAGDDLVFSIGVTGEDVRGPDLFAIASALGPGARLVHGNVERLQGRPSGRLYVTLPRSVIEATALPNAAEAAFARLRAVVPHAEIVSHVR</sequence>
<evidence type="ECO:0000259" key="11">
    <source>
        <dbReference type="PROSITE" id="PS50893"/>
    </source>
</evidence>
<dbReference type="SMART" id="SM00382">
    <property type="entry name" value="AAA"/>
    <property type="match status" value="1"/>
</dbReference>
<gene>
    <name evidence="12" type="ORF">I5731_13910</name>
</gene>
<reference evidence="12" key="1">
    <citation type="submission" date="2020-12" db="EMBL/GenBank/DDBJ databases">
        <title>Methylobrevis albus sp. nov., isolated from fresh water lack sediment.</title>
        <authorList>
            <person name="Zou Q."/>
        </authorList>
    </citation>
    <scope>NUCLEOTIDE SEQUENCE</scope>
    <source>
        <strain evidence="12">L22</strain>
    </source>
</reference>
<keyword evidence="10" id="KW-0472">Membrane</keyword>
<evidence type="ECO:0000256" key="9">
    <source>
        <dbReference type="ARBA" id="ARBA00022970"/>
    </source>
</evidence>
<dbReference type="FunFam" id="3.40.50.300:FF:000056">
    <property type="entry name" value="Cell division ATP-binding protein FtsE"/>
    <property type="match status" value="1"/>
</dbReference>
<dbReference type="Pfam" id="PF09383">
    <property type="entry name" value="NIL"/>
    <property type="match status" value="1"/>
</dbReference>
<dbReference type="GO" id="GO:0016887">
    <property type="term" value="F:ATP hydrolysis activity"/>
    <property type="evidence" value="ECO:0007669"/>
    <property type="project" value="InterPro"/>
</dbReference>
<dbReference type="RefSeq" id="WP_197312008.1">
    <property type="nucleotide sequence ID" value="NZ_JADZLT010000052.1"/>
</dbReference>
<keyword evidence="4" id="KW-0813">Transport</keyword>
<organism evidence="12 13">
    <name type="scientific">Methylobrevis albus</name>
    <dbReference type="NCBI Taxonomy" id="2793297"/>
    <lineage>
        <taxon>Bacteria</taxon>
        <taxon>Pseudomonadati</taxon>
        <taxon>Pseudomonadota</taxon>
        <taxon>Alphaproteobacteria</taxon>
        <taxon>Hyphomicrobiales</taxon>
        <taxon>Pleomorphomonadaceae</taxon>
        <taxon>Methylobrevis</taxon>
    </lineage>
</organism>
<evidence type="ECO:0000256" key="5">
    <source>
        <dbReference type="ARBA" id="ARBA00022475"/>
    </source>
</evidence>
<keyword evidence="13" id="KW-1185">Reference proteome</keyword>
<keyword evidence="6" id="KW-0547">Nucleotide-binding</keyword>
<dbReference type="SMART" id="SM00930">
    <property type="entry name" value="NIL"/>
    <property type="match status" value="1"/>
</dbReference>
<keyword evidence="5" id="KW-1003">Cell membrane</keyword>
<evidence type="ECO:0000313" key="12">
    <source>
        <dbReference type="EMBL" id="MBH0238923.1"/>
    </source>
</evidence>
<dbReference type="PROSITE" id="PS00211">
    <property type="entry name" value="ABC_TRANSPORTER_1"/>
    <property type="match status" value="1"/>
</dbReference>
<evidence type="ECO:0000256" key="1">
    <source>
        <dbReference type="ARBA" id="ARBA00002579"/>
    </source>
</evidence>
<evidence type="ECO:0000256" key="10">
    <source>
        <dbReference type="ARBA" id="ARBA00023136"/>
    </source>
</evidence>
<feature type="domain" description="ABC transporter" evidence="11">
    <location>
        <begin position="21"/>
        <end position="261"/>
    </location>
</feature>
<dbReference type="SUPFAM" id="SSF55021">
    <property type="entry name" value="ACT-like"/>
    <property type="match status" value="1"/>
</dbReference>
<dbReference type="InterPro" id="IPR003439">
    <property type="entry name" value="ABC_transporter-like_ATP-bd"/>
</dbReference>
<dbReference type="InterPro" id="IPR018449">
    <property type="entry name" value="NIL_domain"/>
</dbReference>
<evidence type="ECO:0000256" key="6">
    <source>
        <dbReference type="ARBA" id="ARBA00022741"/>
    </source>
</evidence>
<dbReference type="GO" id="GO:0005524">
    <property type="term" value="F:ATP binding"/>
    <property type="evidence" value="ECO:0007669"/>
    <property type="project" value="UniProtKB-KW"/>
</dbReference>
<dbReference type="GO" id="GO:0005886">
    <property type="term" value="C:plasma membrane"/>
    <property type="evidence" value="ECO:0007669"/>
    <property type="project" value="UniProtKB-ARBA"/>
</dbReference>
<evidence type="ECO:0000256" key="4">
    <source>
        <dbReference type="ARBA" id="ARBA00022448"/>
    </source>
</evidence>
<comment type="caution">
    <text evidence="12">The sequence shown here is derived from an EMBL/GenBank/DDBJ whole genome shotgun (WGS) entry which is preliminary data.</text>
</comment>
<keyword evidence="8" id="KW-1278">Translocase</keyword>
<accession>A0A931I430</accession>
<dbReference type="PROSITE" id="PS50893">
    <property type="entry name" value="ABC_TRANSPORTER_2"/>
    <property type="match status" value="1"/>
</dbReference>
<dbReference type="AlphaFoldDB" id="A0A931I430"/>
<evidence type="ECO:0000256" key="2">
    <source>
        <dbReference type="ARBA" id="ARBA00005417"/>
    </source>
</evidence>
<dbReference type="InterPro" id="IPR050086">
    <property type="entry name" value="MetN_ABC_transporter-like"/>
</dbReference>
<dbReference type="InterPro" id="IPR027417">
    <property type="entry name" value="P-loop_NTPase"/>
</dbReference>
<dbReference type="GO" id="GO:0006865">
    <property type="term" value="P:amino acid transport"/>
    <property type="evidence" value="ECO:0007669"/>
    <property type="project" value="UniProtKB-KW"/>
</dbReference>
<evidence type="ECO:0000256" key="3">
    <source>
        <dbReference type="ARBA" id="ARBA00020019"/>
    </source>
</evidence>
<comment type="similarity">
    <text evidence="2">Belongs to the ABC transporter superfamily.</text>
</comment>
<name>A0A931I430_9HYPH</name>
<dbReference type="SUPFAM" id="SSF52540">
    <property type="entry name" value="P-loop containing nucleoside triphosphate hydrolases"/>
    <property type="match status" value="1"/>
</dbReference>
<dbReference type="PANTHER" id="PTHR43166:SF30">
    <property type="entry name" value="METHIONINE IMPORT ATP-BINDING PROTEIN METN"/>
    <property type="match status" value="1"/>
</dbReference>
<dbReference type="Gene3D" id="3.40.50.300">
    <property type="entry name" value="P-loop containing nucleotide triphosphate hydrolases"/>
    <property type="match status" value="1"/>
</dbReference>
<protein>
    <recommendedName>
        <fullName evidence="3">Cell division ATP-binding protein FtsE</fullName>
    </recommendedName>
</protein>
<keyword evidence="9" id="KW-0029">Amino-acid transport</keyword>